<comment type="caution">
    <text evidence="3">The sequence shown here is derived from an EMBL/GenBank/DDBJ whole genome shotgun (WGS) entry which is preliminary data.</text>
</comment>
<sequence length="496" mass="56240">MVMRKGCSLVAYYETWIGSNSAMEADDEPIKEFSGNISSLDEQMEKMNDKNSDQEDQLLKLRNRIKTLEMILEYNTTKLQEKVSSQENIITNLTRHLESTQDQLVRHAAALENLNSSTTTIIMEFKQVWIAVNTTKQERDNLTKKVDQEFENIRQDVRQTKGSLLNETNSSLNDFENKVNSEIRVVSLKLNEKIAHGDYLSSSLESLRKNVTNRVGKLKLRVKMEQEKSCNTTKITEHQSKLIQHLTNSLNGTREDMKNVSREHFTALEQVKNSTVGELQRVRMLVNSTQTVLLVQLKRVHENMTKKVAKETEKLEARIQIEENKSNNTKQITDEDLKKIRQIESLLNVTRENVREELKNHFTALWLAGNSTKMDLQSVRMVLNVTRDTIVGQLKKVQDNLTEQVKNVSKMPGPIGPPGFNGSQGPVGPQGAVGPAGPKGSGDFSQCQFKTETGTMTPGSNRILVHFDEPAFYPDEVETGRLRNPILQDKLLCAAE</sequence>
<evidence type="ECO:0000256" key="2">
    <source>
        <dbReference type="SAM" id="MobiDB-lite"/>
    </source>
</evidence>
<evidence type="ECO:0008006" key="5">
    <source>
        <dbReference type="Google" id="ProtNLM"/>
    </source>
</evidence>
<keyword evidence="1" id="KW-0175">Coiled coil</keyword>
<reference evidence="4" key="1">
    <citation type="journal article" date="2017" name="bioRxiv">
        <title>Comparative analysis of the genomes of Stylophora pistillata and Acropora digitifera provides evidence for extensive differences between species of corals.</title>
        <authorList>
            <person name="Voolstra C.R."/>
            <person name="Li Y."/>
            <person name="Liew Y.J."/>
            <person name="Baumgarten S."/>
            <person name="Zoccola D."/>
            <person name="Flot J.-F."/>
            <person name="Tambutte S."/>
            <person name="Allemand D."/>
            <person name="Aranda M."/>
        </authorList>
    </citation>
    <scope>NUCLEOTIDE SEQUENCE [LARGE SCALE GENOMIC DNA]</scope>
</reference>
<dbReference type="Proteomes" id="UP000225706">
    <property type="component" value="Unassembled WGS sequence"/>
</dbReference>
<evidence type="ECO:0000313" key="4">
    <source>
        <dbReference type="Proteomes" id="UP000225706"/>
    </source>
</evidence>
<dbReference type="EMBL" id="LSMT01000680">
    <property type="protein sequence ID" value="PFX15146.1"/>
    <property type="molecule type" value="Genomic_DNA"/>
</dbReference>
<feature type="compositionally biased region" description="Low complexity" evidence="2">
    <location>
        <begin position="424"/>
        <end position="438"/>
    </location>
</feature>
<feature type="coiled-coil region" evidence="1">
    <location>
        <begin position="97"/>
        <end position="152"/>
    </location>
</feature>
<feature type="region of interest" description="Disordered" evidence="2">
    <location>
        <begin position="419"/>
        <end position="461"/>
    </location>
</feature>
<name>A0A2B4RDB5_STYPI</name>
<dbReference type="AlphaFoldDB" id="A0A2B4RDB5"/>
<proteinExistence type="predicted"/>
<feature type="coiled-coil region" evidence="1">
    <location>
        <begin position="294"/>
        <end position="325"/>
    </location>
</feature>
<feature type="compositionally biased region" description="Polar residues" evidence="2">
    <location>
        <begin position="443"/>
        <end position="460"/>
    </location>
</feature>
<organism evidence="3 4">
    <name type="scientific">Stylophora pistillata</name>
    <name type="common">Smooth cauliflower coral</name>
    <dbReference type="NCBI Taxonomy" id="50429"/>
    <lineage>
        <taxon>Eukaryota</taxon>
        <taxon>Metazoa</taxon>
        <taxon>Cnidaria</taxon>
        <taxon>Anthozoa</taxon>
        <taxon>Hexacorallia</taxon>
        <taxon>Scleractinia</taxon>
        <taxon>Astrocoeniina</taxon>
        <taxon>Pocilloporidae</taxon>
        <taxon>Stylophora</taxon>
    </lineage>
</organism>
<evidence type="ECO:0000256" key="1">
    <source>
        <dbReference type="SAM" id="Coils"/>
    </source>
</evidence>
<evidence type="ECO:0000313" key="3">
    <source>
        <dbReference type="EMBL" id="PFX15146.1"/>
    </source>
</evidence>
<dbReference type="OrthoDB" id="5976024at2759"/>
<protein>
    <recommendedName>
        <fullName evidence="5">Collectin-12</fullName>
    </recommendedName>
</protein>
<feature type="coiled-coil region" evidence="1">
    <location>
        <begin position="30"/>
        <end position="71"/>
    </location>
</feature>
<keyword evidence="4" id="KW-1185">Reference proteome</keyword>
<gene>
    <name evidence="3" type="ORF">AWC38_SpisGene20646</name>
</gene>
<accession>A0A2B4RDB5</accession>